<sequence>MVLNNLVLPYLTFSGNPSLYYGYTIRNEVNAYEYSGNSFYMSTDKYYPIHSEPELYNNNVYFGFTDNVAAGHSIDNTKTFSYVSSTGSTRDKKYFDLGTNIVNVLIDSAHNIISDGTEYASKYYRPSASSTYSVEMKECIIDEMRLTKGVLYNGTFSVPLQKFDAGHIWVAPQGIDYNFGDMAYQTNINITDVRIGGAQYTYPQLGNVYIDLNSNGVGSSAAIYDGSVWLPLNYAVWNGYQWQDGKNFNFRNLTFYDVAVSSGEFDNDSLREINEKLGLIDEKLGTGVEYSQADLSNMNNESVSAYNPLAENGSQVEGSLTSTLLGVWVATLFSVASVPTPSYDFNKGLQWFQGIPYEENAGFTPSVDGFLFDGQRDNGLVCHAIYVYYYADSGLTKTLTDISVNKTKITYFVVIHHLKNVTNFTVDYSSVNINVAGTYSISVTYEGITKTIPIVYESIPVTLTSISAVKGKTNFYVGDTLNTNDFVVTGIWSDGSETVLSDYTVNISAVHMNVVGSYPITVFYEDKTTTVYITVNAIEEPPVEPPLGDLTTTKCTSPKIGYRF</sequence>
<protein>
    <recommendedName>
        <fullName evidence="1">Ig-like domain-containing protein</fullName>
    </recommendedName>
</protein>
<dbReference type="Proteomes" id="UP001176961">
    <property type="component" value="Unassembled WGS sequence"/>
</dbReference>
<evidence type="ECO:0000313" key="3">
    <source>
        <dbReference type="Proteomes" id="UP001176961"/>
    </source>
</evidence>
<dbReference type="AlphaFoldDB" id="A0AA36GHZ5"/>
<name>A0AA36GHZ5_CYLNA</name>
<dbReference type="InterPro" id="IPR022038">
    <property type="entry name" value="Ig-like_bact"/>
</dbReference>
<evidence type="ECO:0000259" key="1">
    <source>
        <dbReference type="Pfam" id="PF07523"/>
    </source>
</evidence>
<comment type="caution">
    <text evidence="2">The sequence shown here is derived from an EMBL/GenBank/DDBJ whole genome shotgun (WGS) entry which is preliminary data.</text>
</comment>
<proteinExistence type="predicted"/>
<dbReference type="EMBL" id="CATQJL010000020">
    <property type="protein sequence ID" value="CAJ0592208.1"/>
    <property type="molecule type" value="Genomic_DNA"/>
</dbReference>
<evidence type="ECO:0000313" key="2">
    <source>
        <dbReference type="EMBL" id="CAJ0592208.1"/>
    </source>
</evidence>
<keyword evidence="3" id="KW-1185">Reference proteome</keyword>
<dbReference type="Gene3D" id="2.60.40.3630">
    <property type="match status" value="1"/>
</dbReference>
<dbReference type="Pfam" id="PF07523">
    <property type="entry name" value="Big_3"/>
    <property type="match status" value="1"/>
</dbReference>
<reference evidence="2" key="1">
    <citation type="submission" date="2023-07" db="EMBL/GenBank/DDBJ databases">
        <authorList>
            <consortium name="CYATHOMIX"/>
        </authorList>
    </citation>
    <scope>NUCLEOTIDE SEQUENCE</scope>
    <source>
        <strain evidence="2">N/A</strain>
    </source>
</reference>
<organism evidence="2 3">
    <name type="scientific">Cylicocyclus nassatus</name>
    <name type="common">Nematode worm</name>
    <dbReference type="NCBI Taxonomy" id="53992"/>
    <lineage>
        <taxon>Eukaryota</taxon>
        <taxon>Metazoa</taxon>
        <taxon>Ecdysozoa</taxon>
        <taxon>Nematoda</taxon>
        <taxon>Chromadorea</taxon>
        <taxon>Rhabditida</taxon>
        <taxon>Rhabditina</taxon>
        <taxon>Rhabditomorpha</taxon>
        <taxon>Strongyloidea</taxon>
        <taxon>Strongylidae</taxon>
        <taxon>Cylicocyclus</taxon>
    </lineage>
</organism>
<accession>A0AA36GHZ5</accession>
<gene>
    <name evidence="2" type="ORF">CYNAS_LOCUS4191</name>
</gene>
<feature type="domain" description="Ig-like" evidence="1">
    <location>
        <begin position="472"/>
        <end position="535"/>
    </location>
</feature>